<comment type="similarity">
    <text evidence="2">Belongs to the peptidase M13 family.</text>
</comment>
<dbReference type="KEGG" id="crq:GCK72_021169"/>
<evidence type="ECO:0000256" key="8">
    <source>
        <dbReference type="SAM" id="Phobius"/>
    </source>
</evidence>
<dbReference type="GO" id="GO:0046872">
    <property type="term" value="F:metal ion binding"/>
    <property type="evidence" value="ECO:0007669"/>
    <property type="project" value="UniProtKB-KW"/>
</dbReference>
<dbReference type="Pfam" id="PF17906">
    <property type="entry name" value="HTH_48"/>
    <property type="match status" value="1"/>
</dbReference>
<dbReference type="InterPro" id="IPR041426">
    <property type="entry name" value="Mos1_HTH"/>
</dbReference>
<evidence type="ECO:0000256" key="6">
    <source>
        <dbReference type="ARBA" id="ARBA00022833"/>
    </source>
</evidence>
<keyword evidence="6" id="KW-0862">Zinc</keyword>
<dbReference type="InterPro" id="IPR008753">
    <property type="entry name" value="Peptidase_M13_N"/>
</dbReference>
<keyword evidence="7" id="KW-0482">Metalloprotease</keyword>
<dbReference type="Gene3D" id="1.10.1380.10">
    <property type="entry name" value="Neutral endopeptidase , domain2"/>
    <property type="match status" value="1"/>
</dbReference>
<dbReference type="InterPro" id="IPR001810">
    <property type="entry name" value="F-box_dom"/>
</dbReference>
<dbReference type="Gene3D" id="3.40.390.10">
    <property type="entry name" value="Collagenase (Catalytic Domain)"/>
    <property type="match status" value="1"/>
</dbReference>
<dbReference type="GeneID" id="78777150"/>
<evidence type="ECO:0000259" key="9">
    <source>
        <dbReference type="PROSITE" id="PS50181"/>
    </source>
</evidence>
<accession>A0A6A5GJ03</accession>
<dbReference type="InterPro" id="IPR024079">
    <property type="entry name" value="MetalloPept_cat_dom_sf"/>
</dbReference>
<feature type="transmembrane region" description="Helical" evidence="8">
    <location>
        <begin position="12"/>
        <end position="34"/>
    </location>
</feature>
<evidence type="ECO:0000256" key="5">
    <source>
        <dbReference type="ARBA" id="ARBA00022801"/>
    </source>
</evidence>
<keyword evidence="8" id="KW-0472">Membrane</keyword>
<keyword evidence="3" id="KW-0645">Protease</keyword>
<dbReference type="PROSITE" id="PS50181">
    <property type="entry name" value="FBOX"/>
    <property type="match status" value="1"/>
</dbReference>
<sequence>MPQEDKETKPHHPLRSLTIFLIWIFALYVAVIIIRGSEPTKTTPSRPSEFQSVKHNGVCKSPECILLAHQLHNWRDVSVDPCQNFYKAVCGKYNEDTLVDGHRMMKKTKIVEQLLKEFLEQPSTSTSKSEKAMKTFYKICERAKTQNETEYYQQREVTSTEISKRIGSIPFLDKNWTELNFDLNDMISNYSSLGRLNLGLFMIPSNYRDVFIGRDLLFSKEELAEVKQMYLNDNSTLIDFPTFEEDFKNMETFNEELEKFEEQWDLSSFTKLSDLQAHLPSLDFERILKNLFNSKHKDEVWETIRQRLLVPKLSFFFNETYNLETILQTTSKRVLANYFGAYFRFLMEEDNRDKPDGNVDCAKKVIEKLPLASLRVFARNHFDKENLRLASDMVEDIRQSFVEIIQQSTWLSQPTKLAAIRKIEHMQKLVGYPNDLEVPGALDSYFDTLHLSEGMSYLAAEVELDRFHTEQVMNFHASLLSIKPDEMYVETNAYYMPDLNKLTINVALLDEPFFDSTYPKYAKVASIGELIGHEIGHGFDPYGRLMDENGGYKDWWTPEDSAEYDRRAQCLIDQYTGYDDPDFGRNLNGSITIGEMAADLLGINVSWKTYKKVDFSSEPSIFGFEDEKPDKLFFHMTALTWCRARDSTPLATKQRMLHPTSSFRVNGVFSNMKEFAEAFNCPVGSPMNPKMSEFLKNNPTALRTCIFYESRRTKNVEEAFKNFCEAIGVDVIEYVDFEYWFYRFYHGNLDFDHDRSADPKALILTDLPMEMLNEIVGNLDIWNRFNVRKVSKKLENIVDSFKSKYDNITIEFERQNVFLYIKNSNVYYEKEKTGFMRSANKNQKLNSQLSDVSTVLTNSKSPINYFFISTLCSEIIDTEQKLIDAFSKEISPVFYAKHIRLELQHNEYVIQLVSLFKPGVLEHLNLNVCKCDDDTFARLVEMDQFKQLKSIKWYRCKPLSLSQFKQLSHLTTFEVRIGDVSAEEIIIIRDILSQFANLRRANISLCSFMKLSEIGTSLGIDYDTSGLITYRHPISNSDKSLILYIDRCSIEVTIENN</sequence>
<dbReference type="RefSeq" id="XP_053582988.1">
    <property type="nucleotide sequence ID" value="XM_053734075.1"/>
</dbReference>
<dbReference type="CTD" id="78777150"/>
<keyword evidence="8" id="KW-1133">Transmembrane helix</keyword>
<evidence type="ECO:0000256" key="1">
    <source>
        <dbReference type="ARBA" id="ARBA00001947"/>
    </source>
</evidence>
<evidence type="ECO:0000313" key="11">
    <source>
        <dbReference type="Proteomes" id="UP000483820"/>
    </source>
</evidence>
<dbReference type="Pfam" id="PF01827">
    <property type="entry name" value="FTH"/>
    <property type="match status" value="1"/>
</dbReference>
<dbReference type="CDD" id="cd22150">
    <property type="entry name" value="F-box_CeFBXA-like"/>
    <property type="match status" value="1"/>
</dbReference>
<dbReference type="Proteomes" id="UP000483820">
    <property type="component" value="Chromosome V"/>
</dbReference>
<dbReference type="PROSITE" id="PS51885">
    <property type="entry name" value="NEPRILYSIN"/>
    <property type="match status" value="1"/>
</dbReference>
<dbReference type="SUPFAM" id="SSF55486">
    <property type="entry name" value="Metalloproteases ('zincins'), catalytic domain"/>
    <property type="match status" value="1"/>
</dbReference>
<evidence type="ECO:0000256" key="7">
    <source>
        <dbReference type="ARBA" id="ARBA00023049"/>
    </source>
</evidence>
<dbReference type="Pfam" id="PF00646">
    <property type="entry name" value="F-box"/>
    <property type="match status" value="1"/>
</dbReference>
<dbReference type="SUPFAM" id="SSF52047">
    <property type="entry name" value="RNI-like"/>
    <property type="match status" value="1"/>
</dbReference>
<name>A0A6A5GJ03_CAERE</name>
<dbReference type="InterPro" id="IPR018497">
    <property type="entry name" value="Peptidase_M13_C"/>
</dbReference>
<dbReference type="GO" id="GO:0016485">
    <property type="term" value="P:protein processing"/>
    <property type="evidence" value="ECO:0007669"/>
    <property type="project" value="TreeGrafter"/>
</dbReference>
<dbReference type="Gene3D" id="1.10.10.1450">
    <property type="match status" value="1"/>
</dbReference>
<keyword evidence="5" id="KW-0378">Hydrolase</keyword>
<dbReference type="Pfam" id="PF01431">
    <property type="entry name" value="Peptidase_M13"/>
    <property type="match status" value="1"/>
</dbReference>
<proteinExistence type="inferred from homology"/>
<dbReference type="InterPro" id="IPR000718">
    <property type="entry name" value="Peptidase_M13"/>
</dbReference>
<dbReference type="InterPro" id="IPR002900">
    <property type="entry name" value="DUF38/FTH_CAE_spp"/>
</dbReference>
<evidence type="ECO:0000256" key="4">
    <source>
        <dbReference type="ARBA" id="ARBA00022723"/>
    </source>
</evidence>
<comment type="cofactor">
    <cofactor evidence="1">
        <name>Zn(2+)</name>
        <dbReference type="ChEBI" id="CHEBI:29105"/>
    </cofactor>
</comment>
<dbReference type="PANTHER" id="PTHR11733">
    <property type="entry name" value="ZINC METALLOPROTEASE FAMILY M13 NEPRILYSIN-RELATED"/>
    <property type="match status" value="1"/>
</dbReference>
<evidence type="ECO:0000313" key="10">
    <source>
        <dbReference type="EMBL" id="KAF1754606.1"/>
    </source>
</evidence>
<dbReference type="GO" id="GO:0004222">
    <property type="term" value="F:metalloendopeptidase activity"/>
    <property type="evidence" value="ECO:0007669"/>
    <property type="project" value="InterPro"/>
</dbReference>
<evidence type="ECO:0000256" key="2">
    <source>
        <dbReference type="ARBA" id="ARBA00007357"/>
    </source>
</evidence>
<organism evidence="10 11">
    <name type="scientific">Caenorhabditis remanei</name>
    <name type="common">Caenorhabditis vulgaris</name>
    <dbReference type="NCBI Taxonomy" id="31234"/>
    <lineage>
        <taxon>Eukaryota</taxon>
        <taxon>Metazoa</taxon>
        <taxon>Ecdysozoa</taxon>
        <taxon>Nematoda</taxon>
        <taxon>Chromadorea</taxon>
        <taxon>Rhabditida</taxon>
        <taxon>Rhabditina</taxon>
        <taxon>Rhabditomorpha</taxon>
        <taxon>Rhabditoidea</taxon>
        <taxon>Rhabditidae</taxon>
        <taxon>Peloderinae</taxon>
        <taxon>Caenorhabditis</taxon>
    </lineage>
</organism>
<dbReference type="SMART" id="SM00256">
    <property type="entry name" value="FBOX"/>
    <property type="match status" value="1"/>
</dbReference>
<dbReference type="AlphaFoldDB" id="A0A6A5GJ03"/>
<dbReference type="InterPro" id="IPR042089">
    <property type="entry name" value="Peptidase_M13_dom_2"/>
</dbReference>
<keyword evidence="4" id="KW-0479">Metal-binding</keyword>
<evidence type="ECO:0000256" key="3">
    <source>
        <dbReference type="ARBA" id="ARBA00022670"/>
    </source>
</evidence>
<dbReference type="PANTHER" id="PTHR11733:SF7">
    <property type="entry name" value="NEPRILYSIN METALLOPEPTIDASE FAMILY-RELATED"/>
    <property type="match status" value="1"/>
</dbReference>
<feature type="domain" description="F-box" evidence="9">
    <location>
        <begin position="761"/>
        <end position="808"/>
    </location>
</feature>
<dbReference type="CDD" id="cd08662">
    <property type="entry name" value="M13"/>
    <property type="match status" value="1"/>
</dbReference>
<protein>
    <recommendedName>
        <fullName evidence="9">F-box domain-containing protein</fullName>
    </recommendedName>
</protein>
<dbReference type="Pfam" id="PF05649">
    <property type="entry name" value="Peptidase_M13_N"/>
    <property type="match status" value="1"/>
</dbReference>
<reference evidence="10 11" key="1">
    <citation type="submission" date="2019-12" db="EMBL/GenBank/DDBJ databases">
        <title>Chromosome-level assembly of the Caenorhabditis remanei genome.</title>
        <authorList>
            <person name="Teterina A.A."/>
            <person name="Willis J.H."/>
            <person name="Phillips P.C."/>
        </authorList>
    </citation>
    <scope>NUCLEOTIDE SEQUENCE [LARGE SCALE GENOMIC DNA]</scope>
    <source>
        <strain evidence="10 11">PX506</strain>
        <tissue evidence="10">Whole organism</tissue>
    </source>
</reference>
<keyword evidence="8" id="KW-0812">Transmembrane</keyword>
<comment type="caution">
    <text evidence="10">The sequence shown here is derived from an EMBL/GenBank/DDBJ whole genome shotgun (WGS) entry which is preliminary data.</text>
</comment>
<gene>
    <name evidence="10" type="ORF">GCK72_021169</name>
</gene>
<dbReference type="GO" id="GO:0005886">
    <property type="term" value="C:plasma membrane"/>
    <property type="evidence" value="ECO:0007669"/>
    <property type="project" value="TreeGrafter"/>
</dbReference>
<dbReference type="EMBL" id="WUAV01000005">
    <property type="protein sequence ID" value="KAF1754606.1"/>
    <property type="molecule type" value="Genomic_DNA"/>
</dbReference>